<evidence type="ECO:0000313" key="3">
    <source>
        <dbReference type="Proteomes" id="UP000012065"/>
    </source>
</evidence>
<comment type="caution">
    <text evidence="2">The sequence shown here is derived from an EMBL/GenBank/DDBJ whole genome shotgun (WGS) entry which is preliminary data.</text>
</comment>
<feature type="compositionally biased region" description="Basic and acidic residues" evidence="1">
    <location>
        <begin position="51"/>
        <end position="63"/>
    </location>
</feature>
<sequence length="249" mass="26990">MTMEQLKRFVATKSFDDGQLRQRADEERWKANGGRALKREMDGKGGLGVEDAVREALERAEHPQEDEEEEEEDGSDGEYRGSASEEEESEEEEDKENLPTSGRGRKPHEPVSDFDGSEKGDGDEDKENSLELAGIGSGPSSARIDGASPGLIASSPAHLNSLSPGLSPRLVAPSPSRPFGRSPSHLRLSSSGSGRLPLSELEDEGKASEENAAVARAPLGELDVHEEEEEDVVRRPVKRLRKVPPLSDS</sequence>
<dbReference type="Proteomes" id="UP000012065">
    <property type="component" value="Unassembled WGS sequence"/>
</dbReference>
<feature type="region of interest" description="Disordered" evidence="1">
    <location>
        <begin position="19"/>
        <end position="249"/>
    </location>
</feature>
<evidence type="ECO:0000256" key="1">
    <source>
        <dbReference type="SAM" id="MobiDB-lite"/>
    </source>
</evidence>
<evidence type="ECO:0000313" key="2">
    <source>
        <dbReference type="EMBL" id="CCO26881.1"/>
    </source>
</evidence>
<dbReference type="AlphaFoldDB" id="M5BJM8"/>
<accession>M5BJM8</accession>
<organism evidence="2 3">
    <name type="scientific">Thanatephorus cucumeris (strain AG1-IB / isolate 7/3/14)</name>
    <name type="common">Lettuce bottom rot fungus</name>
    <name type="synonym">Rhizoctonia solani</name>
    <dbReference type="NCBI Taxonomy" id="1108050"/>
    <lineage>
        <taxon>Eukaryota</taxon>
        <taxon>Fungi</taxon>
        <taxon>Dikarya</taxon>
        <taxon>Basidiomycota</taxon>
        <taxon>Agaricomycotina</taxon>
        <taxon>Agaricomycetes</taxon>
        <taxon>Cantharellales</taxon>
        <taxon>Ceratobasidiaceae</taxon>
        <taxon>Rhizoctonia</taxon>
        <taxon>Rhizoctonia solani AG-1</taxon>
    </lineage>
</organism>
<dbReference type="EMBL" id="CAOJ01001166">
    <property type="protein sequence ID" value="CCO26881.1"/>
    <property type="molecule type" value="Genomic_DNA"/>
</dbReference>
<proteinExistence type="predicted"/>
<feature type="compositionally biased region" description="Acidic residues" evidence="1">
    <location>
        <begin position="64"/>
        <end position="76"/>
    </location>
</feature>
<feature type="compositionally biased region" description="Basic and acidic residues" evidence="1">
    <location>
        <begin position="19"/>
        <end position="30"/>
    </location>
</feature>
<feature type="compositionally biased region" description="Acidic residues" evidence="1">
    <location>
        <begin position="84"/>
        <end position="95"/>
    </location>
</feature>
<name>M5BJM8_THACB</name>
<protein>
    <submittedName>
        <fullName evidence="2">Uncharacterized protein</fullName>
    </submittedName>
</protein>
<feature type="compositionally biased region" description="Low complexity" evidence="1">
    <location>
        <begin position="173"/>
        <end position="199"/>
    </location>
</feature>
<reference evidence="2 3" key="1">
    <citation type="journal article" date="2013" name="J. Biotechnol.">
        <title>Establishment and interpretation of the genome sequence of the phytopathogenic fungus Rhizoctonia solani AG1-IB isolate 7/3/14.</title>
        <authorList>
            <person name="Wibberg D.W."/>
            <person name="Jelonek L.J."/>
            <person name="Rupp O.R."/>
            <person name="Hennig M.H."/>
            <person name="Eikmeyer F.E."/>
            <person name="Goesmann A.G."/>
            <person name="Hartmann A.H."/>
            <person name="Borriss R.B."/>
            <person name="Grosch R.G."/>
            <person name="Puehler A.P."/>
            <person name="Schlueter A.S."/>
        </authorList>
    </citation>
    <scope>NUCLEOTIDE SEQUENCE [LARGE SCALE GENOMIC DNA]</scope>
    <source>
        <strain evidence="3">AG1-IB / isolate 7/3/14</strain>
    </source>
</reference>
<feature type="compositionally biased region" description="Basic and acidic residues" evidence="1">
    <location>
        <begin position="107"/>
        <end position="120"/>
    </location>
</feature>
<dbReference type="HOGENOM" id="CLU_1116391_0_0_1"/>
<gene>
    <name evidence="2" type="ORF">BN14_00913</name>
</gene>